<dbReference type="CTD" id="68918073"/>
<dbReference type="Proteomes" id="UP000008549">
    <property type="component" value="Unassembled WGS sequence"/>
</dbReference>
<dbReference type="WormBase" id="CBG26595">
    <property type="protein sequence ID" value="CBP39991"/>
    <property type="gene ID" value="WBGene00088009"/>
</dbReference>
<keyword evidence="3" id="KW-1185">Reference proteome</keyword>
<reference evidence="2 3" key="1">
    <citation type="journal article" date="2003" name="PLoS Biol.">
        <title>The genome sequence of Caenorhabditis briggsae: a platform for comparative genomics.</title>
        <authorList>
            <person name="Stein L.D."/>
            <person name="Bao Z."/>
            <person name="Blasiar D."/>
            <person name="Blumenthal T."/>
            <person name="Brent M.R."/>
            <person name="Chen N."/>
            <person name="Chinwalla A."/>
            <person name="Clarke L."/>
            <person name="Clee C."/>
            <person name="Coghlan A."/>
            <person name="Coulson A."/>
            <person name="D'Eustachio P."/>
            <person name="Fitch D.H."/>
            <person name="Fulton L.A."/>
            <person name="Fulton R.E."/>
            <person name="Griffiths-Jones S."/>
            <person name="Harris T.W."/>
            <person name="Hillier L.W."/>
            <person name="Kamath R."/>
            <person name="Kuwabara P.E."/>
            <person name="Mardis E.R."/>
            <person name="Marra M.A."/>
            <person name="Miner T.L."/>
            <person name="Minx P."/>
            <person name="Mullikin J.C."/>
            <person name="Plumb R.W."/>
            <person name="Rogers J."/>
            <person name="Schein J.E."/>
            <person name="Sohrmann M."/>
            <person name="Spieth J."/>
            <person name="Stajich J.E."/>
            <person name="Wei C."/>
            <person name="Willey D."/>
            <person name="Wilson R.K."/>
            <person name="Durbin R."/>
            <person name="Waterston R.H."/>
        </authorList>
    </citation>
    <scope>NUCLEOTIDE SEQUENCE [LARGE SCALE GENOMIC DNA]</scope>
    <source>
        <strain evidence="2 3">AF16</strain>
    </source>
</reference>
<reference evidence="2 3" key="2">
    <citation type="journal article" date="2011" name="PLoS Genet.">
        <title>Caenorhabditis briggsae recombinant inbred line genotypes reveal inter-strain incompatibility and the evolution of recombination.</title>
        <authorList>
            <person name="Ross J.A."/>
            <person name="Koboldt D.C."/>
            <person name="Staisch J.E."/>
            <person name="Chamberlin H.M."/>
            <person name="Gupta B.P."/>
            <person name="Miller R.D."/>
            <person name="Baird S.E."/>
            <person name="Haag E.S."/>
        </authorList>
    </citation>
    <scope>NUCLEOTIDE SEQUENCE [LARGE SCALE GENOMIC DNA]</scope>
    <source>
        <strain evidence="2 3">AF16</strain>
    </source>
</reference>
<sequence length="96" mass="10257">MKFCIFLIFAILAVSVFCESEEKKKMEGNTGESHQRFLRQLLAPYGANVNSQYGGSGPSAGSGWNGGIVGSARGMGFGTGSDGYIKLFLDNFFSIS</sequence>
<dbReference type="GeneID" id="68918073"/>
<dbReference type="eggNOG" id="ENOG502TIVR">
    <property type="taxonomic scope" value="Eukaryota"/>
</dbReference>
<proteinExistence type="predicted"/>
<dbReference type="RefSeq" id="XP_045100134.1">
    <property type="nucleotide sequence ID" value="XM_045241371.1"/>
</dbReference>
<feature type="signal peptide" evidence="1">
    <location>
        <begin position="1"/>
        <end position="18"/>
    </location>
</feature>
<organism evidence="2 3">
    <name type="scientific">Caenorhabditis briggsae</name>
    <dbReference type="NCBI Taxonomy" id="6238"/>
    <lineage>
        <taxon>Eukaryota</taxon>
        <taxon>Metazoa</taxon>
        <taxon>Ecdysozoa</taxon>
        <taxon>Nematoda</taxon>
        <taxon>Chromadorea</taxon>
        <taxon>Rhabditida</taxon>
        <taxon>Rhabditina</taxon>
        <taxon>Rhabditomorpha</taxon>
        <taxon>Rhabditoidea</taxon>
        <taxon>Rhabditidae</taxon>
        <taxon>Peloderinae</taxon>
        <taxon>Caenorhabditis</taxon>
    </lineage>
</organism>
<dbReference type="AlphaFoldDB" id="B6IKZ5"/>
<evidence type="ECO:0000256" key="1">
    <source>
        <dbReference type="SAM" id="SignalP"/>
    </source>
</evidence>
<dbReference type="InParanoid" id="B6IKZ5"/>
<accession>B6IKZ5</accession>
<feature type="chain" id="PRO_5002846576" evidence="1">
    <location>
        <begin position="19"/>
        <end position="96"/>
    </location>
</feature>
<evidence type="ECO:0000313" key="4">
    <source>
        <dbReference type="WormBase" id="CBG26595"/>
    </source>
</evidence>
<dbReference type="EMBL" id="HE601380">
    <property type="protein sequence ID" value="CAS00575.1"/>
    <property type="molecule type" value="Genomic_DNA"/>
</dbReference>
<name>B6IKZ5_CAEBR</name>
<keyword evidence="1" id="KW-0732">Signal</keyword>
<gene>
    <name evidence="2 4" type="ORF">CBG26595</name>
    <name evidence="2" type="ORF">CBG_26595</name>
</gene>
<protein>
    <submittedName>
        <fullName evidence="2">Protein CBG26595</fullName>
    </submittedName>
</protein>
<dbReference type="KEGG" id="cbr:CBG_26595"/>
<evidence type="ECO:0000313" key="2">
    <source>
        <dbReference type="EMBL" id="CAS00575.1"/>
    </source>
</evidence>
<dbReference type="HOGENOM" id="CLU_2361715_0_0_1"/>
<evidence type="ECO:0000313" key="3">
    <source>
        <dbReference type="Proteomes" id="UP000008549"/>
    </source>
</evidence>